<evidence type="ECO:0000313" key="11">
    <source>
        <dbReference type="Proteomes" id="UP000823637"/>
    </source>
</evidence>
<keyword evidence="4" id="KW-1003">Cell membrane</keyword>
<dbReference type="GO" id="GO:0009234">
    <property type="term" value="P:menaquinone biosynthetic process"/>
    <property type="evidence" value="ECO:0007669"/>
    <property type="project" value="UniProtKB-KW"/>
</dbReference>
<evidence type="ECO:0000256" key="3">
    <source>
        <dbReference type="ARBA" id="ARBA00022428"/>
    </source>
</evidence>
<evidence type="ECO:0000256" key="8">
    <source>
        <dbReference type="ARBA" id="ARBA00023136"/>
    </source>
</evidence>
<dbReference type="InterPro" id="IPR000537">
    <property type="entry name" value="UbiA_prenyltransferase"/>
</dbReference>
<evidence type="ECO:0000256" key="4">
    <source>
        <dbReference type="ARBA" id="ARBA00022475"/>
    </source>
</evidence>
<comment type="caution">
    <text evidence="10">The sequence shown here is derived from an EMBL/GenBank/DDBJ whole genome shotgun (WGS) entry which is preliminary data.</text>
</comment>
<evidence type="ECO:0000256" key="9">
    <source>
        <dbReference type="SAM" id="Phobius"/>
    </source>
</evidence>
<comment type="subcellular location">
    <subcellularLocation>
        <location evidence="1">Membrane</location>
        <topology evidence="1">Multi-pass membrane protein</topology>
    </subcellularLocation>
</comment>
<keyword evidence="5" id="KW-0808">Transferase</keyword>
<dbReference type="Proteomes" id="UP000823637">
    <property type="component" value="Unassembled WGS sequence"/>
</dbReference>
<feature type="transmembrane region" description="Helical" evidence="9">
    <location>
        <begin position="125"/>
        <end position="141"/>
    </location>
</feature>
<dbReference type="GO" id="GO:0042371">
    <property type="term" value="P:vitamin K biosynthetic process"/>
    <property type="evidence" value="ECO:0007669"/>
    <property type="project" value="TreeGrafter"/>
</dbReference>
<dbReference type="GO" id="GO:0004659">
    <property type="term" value="F:prenyltransferase activity"/>
    <property type="evidence" value="ECO:0007669"/>
    <property type="project" value="InterPro"/>
</dbReference>
<dbReference type="PANTHER" id="PTHR13929">
    <property type="entry name" value="1,4-DIHYDROXY-2-NAPHTHOATE OCTAPRENYLTRANSFERASE"/>
    <property type="match status" value="1"/>
</dbReference>
<protein>
    <submittedName>
        <fullName evidence="10">Prenyltransferase</fullName>
    </submittedName>
</protein>
<proteinExistence type="predicted"/>
<feature type="transmembrane region" description="Helical" evidence="9">
    <location>
        <begin position="255"/>
        <end position="275"/>
    </location>
</feature>
<dbReference type="Pfam" id="PF01040">
    <property type="entry name" value="UbiA"/>
    <property type="match status" value="1"/>
</dbReference>
<dbReference type="EMBL" id="JADIMR010000094">
    <property type="protein sequence ID" value="MBO8447368.1"/>
    <property type="molecule type" value="Genomic_DNA"/>
</dbReference>
<keyword evidence="3" id="KW-0474">Menaquinone biosynthesis</keyword>
<keyword evidence="8 9" id="KW-0472">Membrane</keyword>
<feature type="transmembrane region" description="Helical" evidence="9">
    <location>
        <begin position="148"/>
        <end position="172"/>
    </location>
</feature>
<accession>A0A9D9EI44</accession>
<evidence type="ECO:0000313" key="10">
    <source>
        <dbReference type="EMBL" id="MBO8447368.1"/>
    </source>
</evidence>
<dbReference type="InterPro" id="IPR044878">
    <property type="entry name" value="UbiA_sf"/>
</dbReference>
<gene>
    <name evidence="10" type="ORF">IAC32_06455</name>
</gene>
<dbReference type="AlphaFoldDB" id="A0A9D9EI44"/>
<evidence type="ECO:0000256" key="2">
    <source>
        <dbReference type="ARBA" id="ARBA00004863"/>
    </source>
</evidence>
<feature type="transmembrane region" description="Helical" evidence="9">
    <location>
        <begin position="102"/>
        <end position="119"/>
    </location>
</feature>
<feature type="transmembrane region" description="Helical" evidence="9">
    <location>
        <begin position="310"/>
        <end position="329"/>
    </location>
</feature>
<organism evidence="10 11">
    <name type="scientific">Candidatus Enterocola intestinipullorum</name>
    <dbReference type="NCBI Taxonomy" id="2840783"/>
    <lineage>
        <taxon>Bacteria</taxon>
        <taxon>Pseudomonadati</taxon>
        <taxon>Bacteroidota</taxon>
        <taxon>Bacteroidia</taxon>
        <taxon>Bacteroidales</taxon>
        <taxon>Candidatus Enterocola</taxon>
    </lineage>
</organism>
<keyword evidence="6 9" id="KW-0812">Transmembrane</keyword>
<dbReference type="InterPro" id="IPR026046">
    <property type="entry name" value="UBIAD1"/>
</dbReference>
<sequence length="330" mass="37083">MRPIFWLNNARYVSFPQSLLPAFVAVALAFGQPGFSWGLSLLAVFGCVMAHFGFNILDDYFDFRNNDGKVREKLAGMGMRSRIAKCSYITSGEADIIQTRNAALVFLSLAAVSGAVIWYCRDFDYRLALIVALALVLGYSYSGKPLALGYYGFGELVIGSMFGPLLMSGTYISACGDWSNALLMVSLATGMLVMNIVYSHSVVDRVSDAAIGKMTFARILRGKAPMLAASALMIFLPFMLVIAAVEFFGLSRWNYMVFVILPWAIVLYRYLYCFVYEKIVDETPRWWMGPMERWDLITQAGIGWFMIRWYLARNLLSMFCVVLIVVNFLV</sequence>
<name>A0A9D9EI44_9BACT</name>
<dbReference type="GO" id="GO:0016020">
    <property type="term" value="C:membrane"/>
    <property type="evidence" value="ECO:0007669"/>
    <property type="project" value="UniProtKB-SubCell"/>
</dbReference>
<reference evidence="10" key="2">
    <citation type="journal article" date="2021" name="PeerJ">
        <title>Extensive microbial diversity within the chicken gut microbiome revealed by metagenomics and culture.</title>
        <authorList>
            <person name="Gilroy R."/>
            <person name="Ravi A."/>
            <person name="Getino M."/>
            <person name="Pursley I."/>
            <person name="Horton D.L."/>
            <person name="Alikhan N.F."/>
            <person name="Baker D."/>
            <person name="Gharbi K."/>
            <person name="Hall N."/>
            <person name="Watson M."/>
            <person name="Adriaenssens E.M."/>
            <person name="Foster-Nyarko E."/>
            <person name="Jarju S."/>
            <person name="Secka A."/>
            <person name="Antonio M."/>
            <person name="Oren A."/>
            <person name="Chaudhuri R.R."/>
            <person name="La Ragione R."/>
            <person name="Hildebrand F."/>
            <person name="Pallen M.J."/>
        </authorList>
    </citation>
    <scope>NUCLEOTIDE SEQUENCE</scope>
    <source>
        <strain evidence="10">D3-1215</strain>
    </source>
</reference>
<feature type="transmembrane region" description="Helical" evidence="9">
    <location>
        <begin position="12"/>
        <end position="31"/>
    </location>
</feature>
<feature type="transmembrane region" description="Helical" evidence="9">
    <location>
        <begin position="178"/>
        <end position="203"/>
    </location>
</feature>
<dbReference type="PIRSF" id="PIRSF005355">
    <property type="entry name" value="UBIAD1"/>
    <property type="match status" value="1"/>
</dbReference>
<evidence type="ECO:0000256" key="7">
    <source>
        <dbReference type="ARBA" id="ARBA00022989"/>
    </source>
</evidence>
<comment type="pathway">
    <text evidence="2">Quinol/quinone metabolism; menaquinone biosynthesis.</text>
</comment>
<reference evidence="10" key="1">
    <citation type="submission" date="2020-10" db="EMBL/GenBank/DDBJ databases">
        <authorList>
            <person name="Gilroy R."/>
        </authorList>
    </citation>
    <scope>NUCLEOTIDE SEQUENCE</scope>
    <source>
        <strain evidence="10">D3-1215</strain>
    </source>
</reference>
<evidence type="ECO:0000256" key="6">
    <source>
        <dbReference type="ARBA" id="ARBA00022692"/>
    </source>
</evidence>
<evidence type="ECO:0000256" key="1">
    <source>
        <dbReference type="ARBA" id="ARBA00004141"/>
    </source>
</evidence>
<feature type="transmembrane region" description="Helical" evidence="9">
    <location>
        <begin position="224"/>
        <end position="249"/>
    </location>
</feature>
<keyword evidence="7 9" id="KW-1133">Transmembrane helix</keyword>
<dbReference type="PANTHER" id="PTHR13929:SF0">
    <property type="entry name" value="UBIA PRENYLTRANSFERASE DOMAIN-CONTAINING PROTEIN 1"/>
    <property type="match status" value="1"/>
</dbReference>
<dbReference type="CDD" id="cd13962">
    <property type="entry name" value="PT_UbiA_UBIAD1"/>
    <property type="match status" value="1"/>
</dbReference>
<feature type="transmembrane region" description="Helical" evidence="9">
    <location>
        <begin position="37"/>
        <end position="57"/>
    </location>
</feature>
<dbReference type="Gene3D" id="1.10.357.140">
    <property type="entry name" value="UbiA prenyltransferase"/>
    <property type="match status" value="1"/>
</dbReference>
<evidence type="ECO:0000256" key="5">
    <source>
        <dbReference type="ARBA" id="ARBA00022679"/>
    </source>
</evidence>